<reference evidence="2" key="1">
    <citation type="submission" date="2020-07" db="EMBL/GenBank/DDBJ databases">
        <title>Draft Genome Sequence of a Deep-Sea Yeast, Naganishia (Cryptococcus) liquefaciens strain N6.</title>
        <authorList>
            <person name="Han Y.W."/>
            <person name="Kajitani R."/>
            <person name="Morimoto H."/>
            <person name="Parhat M."/>
            <person name="Tsubouchi H."/>
            <person name="Bakenova O."/>
            <person name="Ogata M."/>
            <person name="Argunhan B."/>
            <person name="Aoki R."/>
            <person name="Kajiwara S."/>
            <person name="Itoh T."/>
            <person name="Iwasaki H."/>
        </authorList>
    </citation>
    <scope>NUCLEOTIDE SEQUENCE</scope>
    <source>
        <strain evidence="2">N6</strain>
    </source>
</reference>
<organism evidence="2 3">
    <name type="scientific">Naganishia liquefaciens</name>
    <dbReference type="NCBI Taxonomy" id="104408"/>
    <lineage>
        <taxon>Eukaryota</taxon>
        <taxon>Fungi</taxon>
        <taxon>Dikarya</taxon>
        <taxon>Basidiomycota</taxon>
        <taxon>Agaricomycotina</taxon>
        <taxon>Tremellomycetes</taxon>
        <taxon>Filobasidiales</taxon>
        <taxon>Filobasidiaceae</taxon>
        <taxon>Naganishia</taxon>
    </lineage>
</organism>
<proteinExistence type="predicted"/>
<evidence type="ECO:0000313" key="3">
    <source>
        <dbReference type="Proteomes" id="UP000620104"/>
    </source>
</evidence>
<feature type="compositionally biased region" description="Low complexity" evidence="1">
    <location>
        <begin position="87"/>
        <end position="122"/>
    </location>
</feature>
<name>A0A8H3TWD7_9TREE</name>
<dbReference type="OrthoDB" id="5545479at2759"/>
<accession>A0A8H3TWD7</accession>
<dbReference type="AlphaFoldDB" id="A0A8H3TWD7"/>
<dbReference type="EMBL" id="BLZA01000028">
    <property type="protein sequence ID" value="GHJ88116.1"/>
    <property type="molecule type" value="Genomic_DNA"/>
</dbReference>
<evidence type="ECO:0000256" key="1">
    <source>
        <dbReference type="SAM" id="MobiDB-lite"/>
    </source>
</evidence>
<evidence type="ECO:0008006" key="4">
    <source>
        <dbReference type="Google" id="ProtNLM"/>
    </source>
</evidence>
<dbReference type="Proteomes" id="UP000620104">
    <property type="component" value="Unassembled WGS sequence"/>
</dbReference>
<keyword evidence="3" id="KW-1185">Reference proteome</keyword>
<dbReference type="PANTHER" id="PTHR28139:SF1">
    <property type="entry name" value="UPF0768 PROTEIN YBL029C-A"/>
    <property type="match status" value="1"/>
</dbReference>
<comment type="caution">
    <text evidence="2">The sequence shown here is derived from an EMBL/GenBank/DDBJ whole genome shotgun (WGS) entry which is preliminary data.</text>
</comment>
<gene>
    <name evidence="2" type="ORF">NliqN6_4518</name>
</gene>
<feature type="region of interest" description="Disordered" evidence="1">
    <location>
        <begin position="80"/>
        <end position="129"/>
    </location>
</feature>
<evidence type="ECO:0000313" key="2">
    <source>
        <dbReference type="EMBL" id="GHJ88116.1"/>
    </source>
</evidence>
<dbReference type="PANTHER" id="PTHR28139">
    <property type="entry name" value="UPF0768 PROTEIN YBL029C-A"/>
    <property type="match status" value="1"/>
</dbReference>
<sequence length="129" mass="14356">MDFFCIPIACGCPTKIKQDEAGPARVCPNCHNASVISAKSRTWFEFCFVPLFPFSSDRVWKCGICQWEVERNKGFEPQVAGQGYIHPGQSGQYQQPGYGPPMQGYMPPPQGGMQYPGPNQYPAQGQYGR</sequence>
<protein>
    <recommendedName>
        <fullName evidence="4">Zinc-ribbon 15 domain-containing protein</fullName>
    </recommendedName>
</protein>